<dbReference type="PROSITE" id="PS50931">
    <property type="entry name" value="HTH_LYSR"/>
    <property type="match status" value="1"/>
</dbReference>
<keyword evidence="3 7" id="KW-0238">DNA-binding</keyword>
<dbReference type="FunFam" id="1.10.10.10:FF:000001">
    <property type="entry name" value="LysR family transcriptional regulator"/>
    <property type="match status" value="1"/>
</dbReference>
<dbReference type="Pfam" id="PF00126">
    <property type="entry name" value="HTH_1"/>
    <property type="match status" value="1"/>
</dbReference>
<dbReference type="Gene3D" id="1.10.10.10">
    <property type="entry name" value="Winged helix-like DNA-binding domain superfamily/Winged helix DNA-binding domain"/>
    <property type="match status" value="1"/>
</dbReference>
<dbReference type="AlphaFoldDB" id="A0A840SJ84"/>
<reference evidence="7 8" key="1">
    <citation type="submission" date="2020-08" db="EMBL/GenBank/DDBJ databases">
        <title>Genomic Encyclopedia of Type Strains, Phase IV (KMG-IV): sequencing the most valuable type-strain genomes for metagenomic binning, comparative biology and taxonomic classification.</title>
        <authorList>
            <person name="Goeker M."/>
        </authorList>
    </citation>
    <scope>NUCLEOTIDE SEQUENCE [LARGE SCALE GENOMIC DNA]</scope>
    <source>
        <strain evidence="7 8">DSM 101730</strain>
    </source>
</reference>
<dbReference type="InterPro" id="IPR058163">
    <property type="entry name" value="LysR-type_TF_proteobact-type"/>
</dbReference>
<dbReference type="EMBL" id="JACHFM010000003">
    <property type="protein sequence ID" value="MBB5223149.1"/>
    <property type="molecule type" value="Genomic_DNA"/>
</dbReference>
<protein>
    <submittedName>
        <fullName evidence="7">DNA-binding transcriptional LysR family regulator</fullName>
    </submittedName>
</protein>
<feature type="domain" description="HTH lysR-type" evidence="6">
    <location>
        <begin position="9"/>
        <end position="66"/>
    </location>
</feature>
<dbReference type="GO" id="GO:0043565">
    <property type="term" value="F:sequence-specific DNA binding"/>
    <property type="evidence" value="ECO:0007669"/>
    <property type="project" value="TreeGrafter"/>
</dbReference>
<dbReference type="PANTHER" id="PTHR30537">
    <property type="entry name" value="HTH-TYPE TRANSCRIPTIONAL REGULATOR"/>
    <property type="match status" value="1"/>
</dbReference>
<evidence type="ECO:0000313" key="8">
    <source>
        <dbReference type="Proteomes" id="UP000549457"/>
    </source>
</evidence>
<evidence type="ECO:0000256" key="5">
    <source>
        <dbReference type="SAM" id="MobiDB-lite"/>
    </source>
</evidence>
<dbReference type="InterPro" id="IPR005119">
    <property type="entry name" value="LysR_subst-bd"/>
</dbReference>
<dbReference type="InterPro" id="IPR036388">
    <property type="entry name" value="WH-like_DNA-bd_sf"/>
</dbReference>
<dbReference type="SUPFAM" id="SSF53850">
    <property type="entry name" value="Periplasmic binding protein-like II"/>
    <property type="match status" value="1"/>
</dbReference>
<dbReference type="RefSeq" id="WP_221288701.1">
    <property type="nucleotide sequence ID" value="NZ_JACHFM010000003.1"/>
</dbReference>
<evidence type="ECO:0000259" key="6">
    <source>
        <dbReference type="PROSITE" id="PS50931"/>
    </source>
</evidence>
<comment type="similarity">
    <text evidence="1">Belongs to the LysR transcriptional regulatory family.</text>
</comment>
<keyword evidence="8" id="KW-1185">Reference proteome</keyword>
<dbReference type="InterPro" id="IPR036390">
    <property type="entry name" value="WH_DNA-bd_sf"/>
</dbReference>
<name>A0A840SJ84_9RHOB</name>
<comment type="caution">
    <text evidence="7">The sequence shown here is derived from an EMBL/GenBank/DDBJ whole genome shotgun (WGS) entry which is preliminary data.</text>
</comment>
<evidence type="ECO:0000256" key="2">
    <source>
        <dbReference type="ARBA" id="ARBA00023015"/>
    </source>
</evidence>
<organism evidence="7 8">
    <name type="scientific">Amaricoccus macauensis</name>
    <dbReference type="NCBI Taxonomy" id="57001"/>
    <lineage>
        <taxon>Bacteria</taxon>
        <taxon>Pseudomonadati</taxon>
        <taxon>Pseudomonadota</taxon>
        <taxon>Alphaproteobacteria</taxon>
        <taxon>Rhodobacterales</taxon>
        <taxon>Paracoccaceae</taxon>
        <taxon>Amaricoccus</taxon>
    </lineage>
</organism>
<dbReference type="PANTHER" id="PTHR30537:SF1">
    <property type="entry name" value="HTH-TYPE TRANSCRIPTIONAL REGULATOR PGRR"/>
    <property type="match status" value="1"/>
</dbReference>
<sequence length="331" mass="35155">MQSGSAMERDLVHLPVVLAVAQRGGFAAASASLGMSASAVSHAVRQVEERLGQPLFARTTRSVSLTEAGRTLVAAIGPALADVSDGLDRVRSVRGQASGHLRINAPRIAVPMALAEVAAHMATRHPDVTLEIVADDGLSDIVQLGFDAGVRLGGMVAQDMIAVALTPSFRAMMVASPAYVTRRGMPEGAAALPLHNCIGFRLIRSGGIYEWEIREAGRDTAIKTRGSAILTDPLQARDFALAGVGIAYVFEPLVRADLDAGRLVPVLPETAIEEPGLFVYFPRRAALAPKLRAFLEIVRERRIAAGSRAQTEPPSLDQVSPRSFRSAGDDR</sequence>
<evidence type="ECO:0000256" key="1">
    <source>
        <dbReference type="ARBA" id="ARBA00009437"/>
    </source>
</evidence>
<dbReference type="Pfam" id="PF03466">
    <property type="entry name" value="LysR_substrate"/>
    <property type="match status" value="1"/>
</dbReference>
<keyword evidence="4" id="KW-0804">Transcription</keyword>
<feature type="compositionally biased region" description="Polar residues" evidence="5">
    <location>
        <begin position="308"/>
        <end position="323"/>
    </location>
</feature>
<gene>
    <name evidence="7" type="ORF">HNP73_003096</name>
</gene>
<evidence type="ECO:0000313" key="7">
    <source>
        <dbReference type="EMBL" id="MBB5223149.1"/>
    </source>
</evidence>
<dbReference type="Gene3D" id="3.40.190.290">
    <property type="match status" value="1"/>
</dbReference>
<dbReference type="GO" id="GO:0006351">
    <property type="term" value="P:DNA-templated transcription"/>
    <property type="evidence" value="ECO:0007669"/>
    <property type="project" value="TreeGrafter"/>
</dbReference>
<accession>A0A840SJ84</accession>
<keyword evidence="2" id="KW-0805">Transcription regulation</keyword>
<evidence type="ECO:0000256" key="3">
    <source>
        <dbReference type="ARBA" id="ARBA00023125"/>
    </source>
</evidence>
<feature type="region of interest" description="Disordered" evidence="5">
    <location>
        <begin position="306"/>
        <end position="331"/>
    </location>
</feature>
<dbReference type="SUPFAM" id="SSF46785">
    <property type="entry name" value="Winged helix' DNA-binding domain"/>
    <property type="match status" value="1"/>
</dbReference>
<dbReference type="InterPro" id="IPR000847">
    <property type="entry name" value="LysR_HTH_N"/>
</dbReference>
<dbReference type="Proteomes" id="UP000549457">
    <property type="component" value="Unassembled WGS sequence"/>
</dbReference>
<proteinExistence type="inferred from homology"/>
<dbReference type="GO" id="GO:0003700">
    <property type="term" value="F:DNA-binding transcription factor activity"/>
    <property type="evidence" value="ECO:0007669"/>
    <property type="project" value="InterPro"/>
</dbReference>
<evidence type="ECO:0000256" key="4">
    <source>
        <dbReference type="ARBA" id="ARBA00023163"/>
    </source>
</evidence>